<reference evidence="10 11" key="1">
    <citation type="submission" date="2015-12" db="EMBL/GenBank/DDBJ databases">
        <title>Dictyostelia acquired genes for synthesis and detection of signals that induce cell-type specialization by lateral gene transfer from prokaryotes.</title>
        <authorList>
            <person name="Gloeckner G."/>
            <person name="Schaap P."/>
        </authorList>
    </citation>
    <scope>NUCLEOTIDE SEQUENCE [LARGE SCALE GENOMIC DNA]</scope>
    <source>
        <strain evidence="10 11">TK</strain>
    </source>
</reference>
<dbReference type="InterPro" id="IPR003593">
    <property type="entry name" value="AAA+_ATPase"/>
</dbReference>
<dbReference type="SMART" id="SM00382">
    <property type="entry name" value="AAA"/>
    <property type="match status" value="1"/>
</dbReference>
<dbReference type="Pfam" id="PF12698">
    <property type="entry name" value="ABC2_membrane_3"/>
    <property type="match status" value="1"/>
</dbReference>
<dbReference type="Gene3D" id="3.40.50.300">
    <property type="entry name" value="P-loop containing nucleotide triphosphate hydrolases"/>
    <property type="match status" value="1"/>
</dbReference>
<keyword evidence="3" id="KW-0547">Nucleotide-binding</keyword>
<feature type="transmembrane region" description="Helical" evidence="7">
    <location>
        <begin position="502"/>
        <end position="525"/>
    </location>
</feature>
<dbReference type="Pfam" id="PF00005">
    <property type="entry name" value="ABC_tran"/>
    <property type="match status" value="1"/>
</dbReference>
<dbReference type="OrthoDB" id="10255969at2759"/>
<feature type="transmembrane region" description="Helical" evidence="7">
    <location>
        <begin position="582"/>
        <end position="605"/>
    </location>
</feature>
<dbReference type="PROSITE" id="PS00211">
    <property type="entry name" value="ABC_TRANSPORTER_1"/>
    <property type="match status" value="1"/>
</dbReference>
<protein>
    <submittedName>
        <fullName evidence="10">ABC transporter G family protein</fullName>
    </submittedName>
</protein>
<evidence type="ECO:0000256" key="2">
    <source>
        <dbReference type="ARBA" id="ARBA00022692"/>
    </source>
</evidence>
<name>A0A151Z7U9_TIELA</name>
<keyword evidence="11" id="KW-1185">Reference proteome</keyword>
<dbReference type="InterPro" id="IPR047817">
    <property type="entry name" value="ABC2_TM_bact-type"/>
</dbReference>
<dbReference type="InterPro" id="IPR027417">
    <property type="entry name" value="P-loop_NTPase"/>
</dbReference>
<comment type="subcellular location">
    <subcellularLocation>
        <location evidence="1">Membrane</location>
        <topology evidence="1">Multi-pass membrane protein</topology>
    </subcellularLocation>
</comment>
<accession>A0A151Z7U9</accession>
<keyword evidence="6 7" id="KW-0472">Membrane</keyword>
<dbReference type="GO" id="GO:0016020">
    <property type="term" value="C:membrane"/>
    <property type="evidence" value="ECO:0007669"/>
    <property type="project" value="UniProtKB-SubCell"/>
</dbReference>
<keyword evidence="2 7" id="KW-0812">Transmembrane</keyword>
<organism evidence="10 11">
    <name type="scientific">Tieghemostelium lacteum</name>
    <name type="common">Slime mold</name>
    <name type="synonym">Dictyostelium lacteum</name>
    <dbReference type="NCBI Taxonomy" id="361077"/>
    <lineage>
        <taxon>Eukaryota</taxon>
        <taxon>Amoebozoa</taxon>
        <taxon>Evosea</taxon>
        <taxon>Eumycetozoa</taxon>
        <taxon>Dictyostelia</taxon>
        <taxon>Dictyosteliales</taxon>
        <taxon>Raperosteliaceae</taxon>
        <taxon>Tieghemostelium</taxon>
    </lineage>
</organism>
<dbReference type="PANTHER" id="PTHR43038">
    <property type="entry name" value="ATP-BINDING CASSETTE, SUB-FAMILY H, MEMBER 1"/>
    <property type="match status" value="1"/>
</dbReference>
<dbReference type="InParanoid" id="A0A151Z7U9"/>
<dbReference type="GO" id="GO:0140359">
    <property type="term" value="F:ABC-type transporter activity"/>
    <property type="evidence" value="ECO:0007669"/>
    <property type="project" value="InterPro"/>
</dbReference>
<evidence type="ECO:0000313" key="10">
    <source>
        <dbReference type="EMBL" id="KYQ90032.1"/>
    </source>
</evidence>
<feature type="transmembrane region" description="Helical" evidence="7">
    <location>
        <begin position="672"/>
        <end position="694"/>
    </location>
</feature>
<dbReference type="EMBL" id="LODT01000037">
    <property type="protein sequence ID" value="KYQ90032.1"/>
    <property type="molecule type" value="Genomic_DNA"/>
</dbReference>
<feature type="domain" description="ABC transmembrane type-2" evidence="9">
    <location>
        <begin position="467"/>
        <end position="697"/>
    </location>
</feature>
<dbReference type="GO" id="GO:0030587">
    <property type="term" value="P:sorocarp development"/>
    <property type="evidence" value="ECO:0007669"/>
    <property type="project" value="UniProtKB-ARBA"/>
</dbReference>
<dbReference type="InterPro" id="IPR017871">
    <property type="entry name" value="ABC_transporter-like_CS"/>
</dbReference>
<evidence type="ECO:0000259" key="8">
    <source>
        <dbReference type="PROSITE" id="PS50893"/>
    </source>
</evidence>
<feature type="transmembrane region" description="Helical" evidence="7">
    <location>
        <begin position="335"/>
        <end position="358"/>
    </location>
</feature>
<dbReference type="PANTHER" id="PTHR43038:SF3">
    <property type="entry name" value="ABC TRANSPORTER G FAMILY MEMBER 20 ISOFORM X1"/>
    <property type="match status" value="1"/>
</dbReference>
<feature type="transmembrane region" description="Helical" evidence="7">
    <location>
        <begin position="537"/>
        <end position="570"/>
    </location>
</feature>
<feature type="transmembrane region" description="Helical" evidence="7">
    <location>
        <begin position="612"/>
        <end position="633"/>
    </location>
</feature>
<gene>
    <name evidence="10" type="ORF">DLAC_08612</name>
</gene>
<dbReference type="SUPFAM" id="SSF52540">
    <property type="entry name" value="P-loop containing nucleoside triphosphate hydrolases"/>
    <property type="match status" value="1"/>
</dbReference>
<evidence type="ECO:0000259" key="9">
    <source>
        <dbReference type="PROSITE" id="PS51012"/>
    </source>
</evidence>
<feature type="domain" description="ABC transporter" evidence="8">
    <location>
        <begin position="4"/>
        <end position="234"/>
    </location>
</feature>
<dbReference type="PROSITE" id="PS51012">
    <property type="entry name" value="ABC_TM2"/>
    <property type="match status" value="1"/>
</dbReference>
<evidence type="ECO:0000256" key="6">
    <source>
        <dbReference type="ARBA" id="ARBA00023136"/>
    </source>
</evidence>
<evidence type="ECO:0000256" key="3">
    <source>
        <dbReference type="ARBA" id="ARBA00022741"/>
    </source>
</evidence>
<evidence type="ECO:0000256" key="4">
    <source>
        <dbReference type="ARBA" id="ARBA00022840"/>
    </source>
</evidence>
<evidence type="ECO:0000256" key="5">
    <source>
        <dbReference type="ARBA" id="ARBA00022989"/>
    </source>
</evidence>
<dbReference type="GO" id="GO:0005524">
    <property type="term" value="F:ATP binding"/>
    <property type="evidence" value="ECO:0007669"/>
    <property type="project" value="UniProtKB-KW"/>
</dbReference>
<evidence type="ECO:0000313" key="11">
    <source>
        <dbReference type="Proteomes" id="UP000076078"/>
    </source>
</evidence>
<keyword evidence="4" id="KW-0067">ATP-binding</keyword>
<dbReference type="AlphaFoldDB" id="A0A151Z7U9"/>
<dbReference type="CDD" id="cd03230">
    <property type="entry name" value="ABC_DR_subfamily_A"/>
    <property type="match status" value="1"/>
</dbReference>
<proteinExistence type="predicted"/>
<evidence type="ECO:0000256" key="1">
    <source>
        <dbReference type="ARBA" id="ARBA00004141"/>
    </source>
</evidence>
<evidence type="ECO:0000256" key="7">
    <source>
        <dbReference type="SAM" id="Phobius"/>
    </source>
</evidence>
<sequence>MTAIQLKNVTRGYGNSKVIENMNLSIKCGTINALVGSSGCGKTTMLKIVLGRLVPDCGEVRVFGLEPYSSALTVPGSIVGYAPQEIALYNDLTIGETIKFFATVHGMTKENYKKRKKEMVDLLELPPMSRVVGTLSGGQKRRVSLACALVHSPTLCVLDEPTVGLDPLLRASVINYLKMISESAGVTVLITTHYIEEAKVADNVFLMRNGKILEGGDPEDLIRKYQCDSLEDVFLQLCKSDNSQKNLLAENVVGGNSSNSKNIDMNHSEEIPLKNVNLRDSISSENQQYHNQETPEESVISKSRFSKILQTILVFIFHSWAISKRTLIQVLRNRLVLFMEIFLPAIVATIFFICIGGIPRSLPFCIVNHDLGLPPGFTPMNLGLEMVAKLEQSDILKIYYYNDTSQAIDMVKREKAWGVLEIPSTFTYASILRISDVSNQTLANQSKVHLTMDYTDFEVQAMIRATLQNAHQEVTGKYNISTETIYYEPAVYGSLDNKFLDFVAPGIIGIFTYAQCLCMVGLIFVIEKLSGSLDRLFAYNVSIVSIVLGTLLSRIFILILQACVLIVISIYAFEVPHNGSVFLLFLIIIVNGLAGMTLGTFISSVSNSESSAFHLALGCFFPTLFISGTLWPIKGIKFSWLYWIPYLAPSTYTTIAMRNVSLRGLPFSDPGVYQPFLILLAWVVGLFILSVISYQRRQRNWSLKFSNYLSKFNIIK</sequence>
<dbReference type="Proteomes" id="UP000076078">
    <property type="component" value="Unassembled WGS sequence"/>
</dbReference>
<dbReference type="PROSITE" id="PS50893">
    <property type="entry name" value="ABC_TRANSPORTER_2"/>
    <property type="match status" value="1"/>
</dbReference>
<keyword evidence="5 7" id="KW-1133">Transmembrane helix</keyword>
<dbReference type="GO" id="GO:0016887">
    <property type="term" value="F:ATP hydrolysis activity"/>
    <property type="evidence" value="ECO:0007669"/>
    <property type="project" value="InterPro"/>
</dbReference>
<dbReference type="InterPro" id="IPR013525">
    <property type="entry name" value="ABC2_TM"/>
</dbReference>
<comment type="caution">
    <text evidence="10">The sequence shown here is derived from an EMBL/GenBank/DDBJ whole genome shotgun (WGS) entry which is preliminary data.</text>
</comment>
<dbReference type="InterPro" id="IPR003439">
    <property type="entry name" value="ABC_transporter-like_ATP-bd"/>
</dbReference>